<accession>A0A251UMU3</accession>
<organism evidence="2 3">
    <name type="scientific">Helianthus annuus</name>
    <name type="common">Common sunflower</name>
    <dbReference type="NCBI Taxonomy" id="4232"/>
    <lineage>
        <taxon>Eukaryota</taxon>
        <taxon>Viridiplantae</taxon>
        <taxon>Streptophyta</taxon>
        <taxon>Embryophyta</taxon>
        <taxon>Tracheophyta</taxon>
        <taxon>Spermatophyta</taxon>
        <taxon>Magnoliopsida</taxon>
        <taxon>eudicotyledons</taxon>
        <taxon>Gunneridae</taxon>
        <taxon>Pentapetalae</taxon>
        <taxon>asterids</taxon>
        <taxon>campanulids</taxon>
        <taxon>Asterales</taxon>
        <taxon>Asteraceae</taxon>
        <taxon>Asteroideae</taxon>
        <taxon>Heliantheae alliance</taxon>
        <taxon>Heliantheae</taxon>
        <taxon>Helianthus</taxon>
    </lineage>
</organism>
<dbReference type="Gramene" id="mRNA:HanXRQr2_Chr14g0638311">
    <property type="protein sequence ID" value="CDS:HanXRQr2_Chr14g0638311.1"/>
    <property type="gene ID" value="HanXRQr2_Chr14g0638311"/>
</dbReference>
<dbReference type="AlphaFoldDB" id="A0A251UMU3"/>
<reference evidence="2" key="2">
    <citation type="submission" date="2017-02" db="EMBL/GenBank/DDBJ databases">
        <title>Sunflower complete genome.</title>
        <authorList>
            <person name="Langlade N."/>
            <person name="Munos S."/>
        </authorList>
    </citation>
    <scope>NUCLEOTIDE SEQUENCE [LARGE SCALE GENOMIC DNA]</scope>
    <source>
        <tissue evidence="2">Leaves</tissue>
    </source>
</reference>
<gene>
    <name evidence="2" type="ORF">HannXRQ_Chr05g0132601</name>
    <name evidence="1" type="ORF">HanXRQr2_Chr14g0638311</name>
</gene>
<dbReference type="InParanoid" id="A0A251UMU3"/>
<dbReference type="EMBL" id="CM007894">
    <property type="protein sequence ID" value="OTG24072.1"/>
    <property type="molecule type" value="Genomic_DNA"/>
</dbReference>
<reference evidence="1 3" key="1">
    <citation type="journal article" date="2017" name="Nature">
        <title>The sunflower genome provides insights into oil metabolism, flowering and Asterid evolution.</title>
        <authorList>
            <person name="Badouin H."/>
            <person name="Gouzy J."/>
            <person name="Grassa C.J."/>
            <person name="Murat F."/>
            <person name="Staton S.E."/>
            <person name="Cottret L."/>
            <person name="Lelandais-Briere C."/>
            <person name="Owens G.L."/>
            <person name="Carrere S."/>
            <person name="Mayjonade B."/>
            <person name="Legrand L."/>
            <person name="Gill N."/>
            <person name="Kane N.C."/>
            <person name="Bowers J.E."/>
            <person name="Hubner S."/>
            <person name="Bellec A."/>
            <person name="Berard A."/>
            <person name="Berges H."/>
            <person name="Blanchet N."/>
            <person name="Boniface M.C."/>
            <person name="Brunel D."/>
            <person name="Catrice O."/>
            <person name="Chaidir N."/>
            <person name="Claudel C."/>
            <person name="Donnadieu C."/>
            <person name="Faraut T."/>
            <person name="Fievet G."/>
            <person name="Helmstetter N."/>
            <person name="King M."/>
            <person name="Knapp S.J."/>
            <person name="Lai Z."/>
            <person name="Le Paslier M.C."/>
            <person name="Lippi Y."/>
            <person name="Lorenzon L."/>
            <person name="Mandel J.R."/>
            <person name="Marage G."/>
            <person name="Marchand G."/>
            <person name="Marquand E."/>
            <person name="Bret-Mestries E."/>
            <person name="Morien E."/>
            <person name="Nambeesan S."/>
            <person name="Nguyen T."/>
            <person name="Pegot-Espagnet P."/>
            <person name="Pouilly N."/>
            <person name="Raftis F."/>
            <person name="Sallet E."/>
            <person name="Schiex T."/>
            <person name="Thomas J."/>
            <person name="Vandecasteele C."/>
            <person name="Vares D."/>
            <person name="Vear F."/>
            <person name="Vautrin S."/>
            <person name="Crespi M."/>
            <person name="Mangin B."/>
            <person name="Burke J.M."/>
            <person name="Salse J."/>
            <person name="Munos S."/>
            <person name="Vincourt P."/>
            <person name="Rieseberg L.H."/>
            <person name="Langlade N.B."/>
        </authorList>
    </citation>
    <scope>NUCLEOTIDE SEQUENCE [LARGE SCALE GENOMIC DNA]</scope>
    <source>
        <strain evidence="3">cv. SF193</strain>
        <tissue evidence="1">Leaves</tissue>
    </source>
</reference>
<dbReference type="Proteomes" id="UP000215914">
    <property type="component" value="Chromosome 5"/>
</dbReference>
<proteinExistence type="predicted"/>
<keyword evidence="3" id="KW-1185">Reference proteome</keyword>
<reference evidence="1" key="3">
    <citation type="submission" date="2020-06" db="EMBL/GenBank/DDBJ databases">
        <title>Helianthus annuus Genome sequencing and assembly Release 2.</title>
        <authorList>
            <person name="Gouzy J."/>
            <person name="Langlade N."/>
            <person name="Munos S."/>
        </authorList>
    </citation>
    <scope>NUCLEOTIDE SEQUENCE</scope>
    <source>
        <tissue evidence="1">Leaves</tissue>
    </source>
</reference>
<name>A0A251UMU3_HELAN</name>
<sequence length="85" mass="9869">MKEQCRCTGESTILPLSNKVQCYPFHYISNKAYLISCQHSRSTPSLPHLRLLDSRRHPPAEHHPPVSCRADRHHRVVVSDVWTQK</sequence>
<evidence type="ECO:0000313" key="3">
    <source>
        <dbReference type="Proteomes" id="UP000215914"/>
    </source>
</evidence>
<evidence type="ECO:0000313" key="2">
    <source>
        <dbReference type="EMBL" id="OTG24072.1"/>
    </source>
</evidence>
<dbReference type="EMBL" id="MNCJ02000329">
    <property type="protein sequence ID" value="KAF5768604.1"/>
    <property type="molecule type" value="Genomic_DNA"/>
</dbReference>
<evidence type="ECO:0000313" key="1">
    <source>
        <dbReference type="EMBL" id="KAF5768604.1"/>
    </source>
</evidence>
<protein>
    <submittedName>
        <fullName evidence="2">Uncharacterized protein</fullName>
    </submittedName>
</protein>